<keyword evidence="3" id="KW-1185">Reference proteome</keyword>
<name>A0A0N4UA73_DRAME</name>
<accession>A0A0N4UA73</accession>
<evidence type="ECO:0000313" key="2">
    <source>
        <dbReference type="Proteomes" id="UP000038040"/>
    </source>
</evidence>
<organism evidence="2 4">
    <name type="scientific">Dracunculus medinensis</name>
    <name type="common">Guinea worm</name>
    <dbReference type="NCBI Taxonomy" id="318479"/>
    <lineage>
        <taxon>Eukaryota</taxon>
        <taxon>Metazoa</taxon>
        <taxon>Ecdysozoa</taxon>
        <taxon>Nematoda</taxon>
        <taxon>Chromadorea</taxon>
        <taxon>Rhabditida</taxon>
        <taxon>Spirurina</taxon>
        <taxon>Dracunculoidea</taxon>
        <taxon>Dracunculidae</taxon>
        <taxon>Dracunculus</taxon>
    </lineage>
</organism>
<dbReference type="AlphaFoldDB" id="A0A0N4UA73"/>
<dbReference type="WBParaSite" id="DME_0000403001-mRNA-1">
    <property type="protein sequence ID" value="DME_0000403001-mRNA-1"/>
    <property type="gene ID" value="DME_0000403001"/>
</dbReference>
<proteinExistence type="predicted"/>
<dbReference type="EMBL" id="UYYG01000003">
    <property type="protein sequence ID" value="VDN50421.1"/>
    <property type="molecule type" value="Genomic_DNA"/>
</dbReference>
<dbReference type="Proteomes" id="UP000274756">
    <property type="component" value="Unassembled WGS sequence"/>
</dbReference>
<dbReference type="Proteomes" id="UP000038040">
    <property type="component" value="Unplaced"/>
</dbReference>
<evidence type="ECO:0000313" key="3">
    <source>
        <dbReference type="Proteomes" id="UP000274756"/>
    </source>
</evidence>
<reference evidence="4" key="1">
    <citation type="submission" date="2017-02" db="UniProtKB">
        <authorList>
            <consortium name="WormBaseParasite"/>
        </authorList>
    </citation>
    <scope>IDENTIFICATION</scope>
</reference>
<sequence>MIPRRKNLAIVNVPQTTRYLNWSGPFLQICRTEQSRKRFPLLHTKVGPMIVGNVDMNQLCQAGTTHTSDTICVVTLSSGSEIKKNLNVSEFLFNDKEFFF</sequence>
<evidence type="ECO:0000313" key="1">
    <source>
        <dbReference type="EMBL" id="VDN50421.1"/>
    </source>
</evidence>
<protein>
    <submittedName>
        <fullName evidence="4">THF_DHG_CYH_C domain-containing protein</fullName>
    </submittedName>
</protein>
<dbReference type="STRING" id="318479.A0A0N4UA73"/>
<evidence type="ECO:0000313" key="4">
    <source>
        <dbReference type="WBParaSite" id="DME_0000403001-mRNA-1"/>
    </source>
</evidence>
<reference evidence="1 3" key="2">
    <citation type="submission" date="2018-11" db="EMBL/GenBank/DDBJ databases">
        <authorList>
            <consortium name="Pathogen Informatics"/>
        </authorList>
    </citation>
    <scope>NUCLEOTIDE SEQUENCE [LARGE SCALE GENOMIC DNA]</scope>
</reference>
<gene>
    <name evidence="1" type="ORF">DME_LOCUS394</name>
</gene>